<sequence>MVEIESWIVEYYEGRVTFSSFESWMDSLSDVKFAALSAAIELVLVPNGLKLIGTPWLKHVEKGIFEFRIKYSAADIKAMYANLEINSPMPPAKILIRLFIHFHGSKIILLLNGYDKARNDKPKRQQMEIKLARLRLQRWRAGNKY</sequence>
<dbReference type="EMBL" id="CAEZZR010000040">
    <property type="protein sequence ID" value="CAB4771234.1"/>
    <property type="molecule type" value="Genomic_DNA"/>
</dbReference>
<evidence type="ECO:0000313" key="2">
    <source>
        <dbReference type="EMBL" id="CAB4771234.1"/>
    </source>
</evidence>
<proteinExistence type="predicted"/>
<dbReference type="AlphaFoldDB" id="A0A6J6L3D5"/>
<evidence type="ECO:0000313" key="1">
    <source>
        <dbReference type="EMBL" id="CAB4656351.1"/>
    </source>
</evidence>
<gene>
    <name evidence="1" type="ORF">UFOPK2254_00456</name>
    <name evidence="2" type="ORF">UFOPK2907_00564</name>
</gene>
<organism evidence="1">
    <name type="scientific">freshwater metagenome</name>
    <dbReference type="NCBI Taxonomy" id="449393"/>
    <lineage>
        <taxon>unclassified sequences</taxon>
        <taxon>metagenomes</taxon>
        <taxon>ecological metagenomes</taxon>
    </lineage>
</organism>
<protein>
    <submittedName>
        <fullName evidence="1">Unannotated protein</fullName>
    </submittedName>
</protein>
<accession>A0A6J6L3D5</accession>
<reference evidence="1" key="1">
    <citation type="submission" date="2020-05" db="EMBL/GenBank/DDBJ databases">
        <authorList>
            <person name="Chiriac C."/>
            <person name="Salcher M."/>
            <person name="Ghai R."/>
            <person name="Kavagutti S V."/>
        </authorList>
    </citation>
    <scope>NUCLEOTIDE SEQUENCE</scope>
</reference>
<name>A0A6J6L3D5_9ZZZZ</name>
<dbReference type="EMBL" id="CAEZWO010000031">
    <property type="protein sequence ID" value="CAB4656351.1"/>
    <property type="molecule type" value="Genomic_DNA"/>
</dbReference>